<name>A4B9E8_9GAMM</name>
<proteinExistence type="predicted"/>
<evidence type="ECO:0000313" key="3">
    <source>
        <dbReference type="EMBL" id="EAR11249.1"/>
    </source>
</evidence>
<dbReference type="InterPro" id="IPR006869">
    <property type="entry name" value="DUF547"/>
</dbReference>
<dbReference type="RefSeq" id="WP_008044772.1">
    <property type="nucleotide sequence ID" value="NZ_CH724151.1"/>
</dbReference>
<feature type="chain" id="PRO_5002666521" description="DUF547 domain-containing protein" evidence="1">
    <location>
        <begin position="20"/>
        <end position="272"/>
    </location>
</feature>
<dbReference type="EMBL" id="AAOE01000001">
    <property type="protein sequence ID" value="EAR11249.1"/>
    <property type="molecule type" value="Genomic_DNA"/>
</dbReference>
<evidence type="ECO:0000256" key="1">
    <source>
        <dbReference type="SAM" id="SignalP"/>
    </source>
</evidence>
<protein>
    <recommendedName>
        <fullName evidence="2">DUF547 domain-containing protein</fullName>
    </recommendedName>
</protein>
<dbReference type="STRING" id="314283.MED297_20217"/>
<keyword evidence="4" id="KW-1185">Reference proteome</keyword>
<feature type="domain" description="DUF547" evidence="2">
    <location>
        <begin position="88"/>
        <end position="201"/>
    </location>
</feature>
<evidence type="ECO:0000259" key="2">
    <source>
        <dbReference type="Pfam" id="PF04784"/>
    </source>
</evidence>
<comment type="caution">
    <text evidence="3">The sequence shown here is derived from an EMBL/GenBank/DDBJ whole genome shotgun (WGS) entry which is preliminary data.</text>
</comment>
<evidence type="ECO:0000313" key="4">
    <source>
        <dbReference type="Proteomes" id="UP000005953"/>
    </source>
</evidence>
<dbReference type="AlphaFoldDB" id="A4B9E8"/>
<dbReference type="Proteomes" id="UP000005953">
    <property type="component" value="Unassembled WGS sequence"/>
</dbReference>
<dbReference type="PANTHER" id="PTHR46361">
    <property type="entry name" value="ELECTRON CARRIER/ PROTEIN DISULFIDE OXIDOREDUCTASE"/>
    <property type="match status" value="1"/>
</dbReference>
<feature type="signal peptide" evidence="1">
    <location>
        <begin position="1"/>
        <end position="19"/>
    </location>
</feature>
<sequence>MQRLLLLCVLFLASANPFANELLEGWSGYDNSNEQSVNHQPWQRFLDTYLKTDDFGQTYFAYHRVSQADIGDLSDYINSLETIDPLALSADAQKAYWFNLYNAATVQTVLQAYPVDSIRDIGARLGGLLKTGPWKEPVVTVNGQALSLDDIEHGIVRPKYQDHRVHYAFNCAAMGCPNLSATAYTGQNIESLLAEAEITFVNHQRGVRFQGGTLILSKIYDWYRDDFVESESELPGFLAQFAEPKLRAQLNGYRGNIRYEYDWSLNEEPGVR</sequence>
<dbReference type="Pfam" id="PF04784">
    <property type="entry name" value="DUF547"/>
    <property type="match status" value="1"/>
</dbReference>
<accession>A4B9E8</accession>
<gene>
    <name evidence="3" type="ORF">MED297_20217</name>
</gene>
<dbReference type="HOGENOM" id="CLU_054137_1_1_6"/>
<dbReference type="OrthoDB" id="526867at2"/>
<organism evidence="3 4">
    <name type="scientific">Reinekea blandensis MED297</name>
    <dbReference type="NCBI Taxonomy" id="314283"/>
    <lineage>
        <taxon>Bacteria</taxon>
        <taxon>Pseudomonadati</taxon>
        <taxon>Pseudomonadota</taxon>
        <taxon>Gammaproteobacteria</taxon>
        <taxon>Oceanospirillales</taxon>
        <taxon>Saccharospirillaceae</taxon>
        <taxon>Reinekea</taxon>
    </lineage>
</organism>
<keyword evidence="1" id="KW-0732">Signal</keyword>
<dbReference type="PANTHER" id="PTHR46361:SF3">
    <property type="entry name" value="ELECTRON CARRIER_ PROTEIN DISULFIDE OXIDOREDUCTASE"/>
    <property type="match status" value="1"/>
</dbReference>
<reference evidence="3 4" key="1">
    <citation type="submission" date="2006-02" db="EMBL/GenBank/DDBJ databases">
        <authorList>
            <person name="Pinhassi J."/>
            <person name="Pedros-Alio C."/>
            <person name="Ferriera S."/>
            <person name="Johnson J."/>
            <person name="Kravitz S."/>
            <person name="Halpern A."/>
            <person name="Remington K."/>
            <person name="Beeson K."/>
            <person name="Tran B."/>
            <person name="Rogers Y.-H."/>
            <person name="Friedman R."/>
            <person name="Venter J.C."/>
        </authorList>
    </citation>
    <scope>NUCLEOTIDE SEQUENCE [LARGE SCALE GENOMIC DNA]</scope>
    <source>
        <strain evidence="3 4">MED297</strain>
    </source>
</reference>